<dbReference type="Proteomes" id="UP001500886">
    <property type="component" value="Unassembled WGS sequence"/>
</dbReference>
<dbReference type="InterPro" id="IPR050267">
    <property type="entry name" value="Anti-sigma-factor_SerPK"/>
</dbReference>
<dbReference type="PANTHER" id="PTHR35526">
    <property type="entry name" value="ANTI-SIGMA-F FACTOR RSBW-RELATED"/>
    <property type="match status" value="1"/>
</dbReference>
<dbReference type="RefSeq" id="WP_344434364.1">
    <property type="nucleotide sequence ID" value="NZ_BAAASL010000006.1"/>
</dbReference>
<dbReference type="CDD" id="cd16936">
    <property type="entry name" value="HATPase_RsbW-like"/>
    <property type="match status" value="1"/>
</dbReference>
<accession>A0ABN3TMG9</accession>
<proteinExistence type="predicted"/>
<gene>
    <name evidence="1" type="ORF">GCM10010315_18250</name>
</gene>
<dbReference type="InterPro" id="IPR036890">
    <property type="entry name" value="HATPase_C_sf"/>
</dbReference>
<dbReference type="EMBL" id="BAAASL010000006">
    <property type="protein sequence ID" value="GAA2713169.1"/>
    <property type="molecule type" value="Genomic_DNA"/>
</dbReference>
<protein>
    <recommendedName>
        <fullName evidence="3">ATP-binding protein</fullName>
    </recommendedName>
</protein>
<comment type="caution">
    <text evidence="1">The sequence shown here is derived from an EMBL/GenBank/DDBJ whole genome shotgun (WGS) entry which is preliminary data.</text>
</comment>
<dbReference type="Gene3D" id="3.30.565.10">
    <property type="entry name" value="Histidine kinase-like ATPase, C-terminal domain"/>
    <property type="match status" value="1"/>
</dbReference>
<evidence type="ECO:0000313" key="2">
    <source>
        <dbReference type="Proteomes" id="UP001500886"/>
    </source>
</evidence>
<organism evidence="1 2">
    <name type="scientific">Streptomyces luteosporeus</name>
    <dbReference type="NCBI Taxonomy" id="173856"/>
    <lineage>
        <taxon>Bacteria</taxon>
        <taxon>Bacillati</taxon>
        <taxon>Actinomycetota</taxon>
        <taxon>Actinomycetes</taxon>
        <taxon>Kitasatosporales</taxon>
        <taxon>Streptomycetaceae</taxon>
        <taxon>Streptomyces</taxon>
    </lineage>
</organism>
<evidence type="ECO:0008006" key="3">
    <source>
        <dbReference type="Google" id="ProtNLM"/>
    </source>
</evidence>
<dbReference type="SUPFAM" id="SSF55874">
    <property type="entry name" value="ATPase domain of HSP90 chaperone/DNA topoisomerase II/histidine kinase"/>
    <property type="match status" value="1"/>
</dbReference>
<evidence type="ECO:0000313" key="1">
    <source>
        <dbReference type="EMBL" id="GAA2713169.1"/>
    </source>
</evidence>
<name>A0ABN3TMG9_9ACTN</name>
<sequence length="141" mass="15663">MKEEEGERYTLTAPANAAAARMAREFVTAALVATDHRLLIENARICVSDTVANIVRHARVPELTVELTAQPGRVRVAVRDDDPHRLPWRGAAAPGLTLVRRLSHASGVWWVWDDLELVGKQVWFEFRCGRPSARTEVNAAG</sequence>
<dbReference type="PANTHER" id="PTHR35526:SF3">
    <property type="entry name" value="ANTI-SIGMA-F FACTOR RSBW"/>
    <property type="match status" value="1"/>
</dbReference>
<reference evidence="1 2" key="1">
    <citation type="journal article" date="2019" name="Int. J. Syst. Evol. Microbiol.">
        <title>The Global Catalogue of Microorganisms (GCM) 10K type strain sequencing project: providing services to taxonomists for standard genome sequencing and annotation.</title>
        <authorList>
            <consortium name="The Broad Institute Genomics Platform"/>
            <consortium name="The Broad Institute Genome Sequencing Center for Infectious Disease"/>
            <person name="Wu L."/>
            <person name="Ma J."/>
        </authorList>
    </citation>
    <scope>NUCLEOTIDE SEQUENCE [LARGE SCALE GENOMIC DNA]</scope>
    <source>
        <strain evidence="1 2">JCM 4542</strain>
    </source>
</reference>
<keyword evidence="2" id="KW-1185">Reference proteome</keyword>